<reference evidence="3 4" key="1">
    <citation type="submission" date="2019-04" db="EMBL/GenBank/DDBJ databases">
        <title>Aspergillus burnettii sp. nov., novel species from soil in southeast Queensland.</title>
        <authorList>
            <person name="Gilchrist C.L.M."/>
            <person name="Pitt J.I."/>
            <person name="Lange L."/>
            <person name="Lacey H.J."/>
            <person name="Vuong D."/>
            <person name="Midgley D.J."/>
            <person name="Greenfield P."/>
            <person name="Bradbury M."/>
            <person name="Lacey E."/>
            <person name="Busk P.K."/>
            <person name="Pilgaard B."/>
            <person name="Chooi Y.H."/>
            <person name="Piggott A.M."/>
        </authorList>
    </citation>
    <scope>NUCLEOTIDE SEQUENCE [LARGE SCALE GENOMIC DNA]</scope>
    <source>
        <strain evidence="3 4">FRR 5400</strain>
    </source>
</reference>
<feature type="region of interest" description="Disordered" evidence="1">
    <location>
        <begin position="331"/>
        <end position="365"/>
    </location>
</feature>
<protein>
    <recommendedName>
        <fullName evidence="2">DUF6603 domain-containing protein</fullName>
    </recommendedName>
</protein>
<keyword evidence="4" id="KW-1185">Reference proteome</keyword>
<dbReference type="InterPro" id="IPR046538">
    <property type="entry name" value="DUF6603"/>
</dbReference>
<dbReference type="EMBL" id="SPNV01000342">
    <property type="protein sequence ID" value="KAF5856160.1"/>
    <property type="molecule type" value="Genomic_DNA"/>
</dbReference>
<name>A0A8H5ZXL5_PETAA</name>
<gene>
    <name evidence="3" type="ORF">ETB97_007817</name>
</gene>
<feature type="compositionally biased region" description="Basic and acidic residues" evidence="1">
    <location>
        <begin position="281"/>
        <end position="293"/>
    </location>
</feature>
<evidence type="ECO:0000259" key="2">
    <source>
        <dbReference type="Pfam" id="PF20248"/>
    </source>
</evidence>
<sequence>MSTIGNPAATATATAATNKWKVVLTLSNVYGSTLYEFFEKNSKDGVASLLDYIEIEKLTFIYTYEGAKTSKFETDGTIKLGALPLDLKFAHFPDRWTFEANLAFGESDPPKTTIGEIAGHIFGPDIENELPFFVADITIQPPKKESAAGINMHALKDEPTSTDKLAVEPPKSDTKKDIFFTAWVEFAGFSFQAFQYKAAPTKAIPKPVAQRAFRITVAAIPKVTIDLVGELPQPFDEMVFLYVQRQNGDKAPTGLTYDDVEKMNSQLDEDQQLKYKVTKNQPDKNQERAGTDRDYKPTDVVILAGLHFMLLRNDPQKGKIVALDYLFGKGKSKPKAKPKYILSDPPTTEPAAEAEETEPDPGAVKAPYEKKVGPIIISNMGLQYSLGDKPSLSVLMDASIVLGPIGVGLLGFKITLVFQKDGNDPSKSSTIFQNIPEPKFAIDGLAASFDRPPVILSGMFKHVTTSDQETYQGAATLSFNPYLFQAAGFYGKINIKGQQDPFTSAFIYFVLNGPLATLEFAEIRGVIGGFGYNNSLQFPTVTNVLDFPLITPPQSAKPNEVLKSLMDGIWFFPKKHSFWLAAGLTVLAFELLDVQAVVVVEWDPKVKIGIFGVATADMPPKVEKKFAHVQLGLTAVIDLDAGTFKIDGQLTPASYVLDPSCHLTGGFAFYTWFANDNSTSAGDFVFTIGGYHRSYKKPSQYPNPPRLAISWSYDSSISIRGEAYFAITPKVCMGGGRLDASLTLGALYAYFDAYADFLIKYKPFFFMADGGVSVGVRFTLDLWICTVHINIELSATLYIQGPPISGRVHVNFWVFGFDINFGTHADHKNDPLSLDDFFKQALQADLPKDRAERPSPFIFSCNRGLIPASETDAKTKPNDTEWNVRGAIFQFTIGCKFAVRQVTVVTGQVDPNEKGPEHQFPKESKDLHDIYAKPMHLKCTDTLTSDLTVTIRPTGNTKALTASDEDVGVPEWTKAELIYKSVPVALWGEYTDDDKADPNSSSAKYPNQIASLLDNKNHSVNHIMGICISSPLPELSTKDLIKPFEYKKFFISTAGKQSYPFPRVPTVKKLWDPEPEDTTTEAWETVRNQWNGQPKFGAGAAERFVDLWASLSFAQWNSRRREENGPKDAPITGKAPTNLVGDKVKFAQLFLEVPHMGIAAA</sequence>
<organism evidence="3 4">
    <name type="scientific">Petromyces alliaceus</name>
    <name type="common">Aspergillus alliaceus</name>
    <dbReference type="NCBI Taxonomy" id="209559"/>
    <lineage>
        <taxon>Eukaryota</taxon>
        <taxon>Fungi</taxon>
        <taxon>Dikarya</taxon>
        <taxon>Ascomycota</taxon>
        <taxon>Pezizomycotina</taxon>
        <taxon>Eurotiomycetes</taxon>
        <taxon>Eurotiomycetidae</taxon>
        <taxon>Eurotiales</taxon>
        <taxon>Aspergillaceae</taxon>
        <taxon>Aspergillus</taxon>
        <taxon>Aspergillus subgen. Circumdati</taxon>
    </lineage>
</organism>
<dbReference type="Proteomes" id="UP000541154">
    <property type="component" value="Unassembled WGS sequence"/>
</dbReference>
<evidence type="ECO:0000256" key="1">
    <source>
        <dbReference type="SAM" id="MobiDB-lite"/>
    </source>
</evidence>
<feature type="region of interest" description="Disordered" evidence="1">
    <location>
        <begin position="274"/>
        <end position="293"/>
    </location>
</feature>
<proteinExistence type="predicted"/>
<comment type="caution">
    <text evidence="3">The sequence shown here is derived from an EMBL/GenBank/DDBJ whole genome shotgun (WGS) entry which is preliminary data.</text>
</comment>
<dbReference type="Pfam" id="PF20248">
    <property type="entry name" value="DUF6603"/>
    <property type="match status" value="1"/>
</dbReference>
<feature type="domain" description="DUF6603" evidence="2">
    <location>
        <begin position="369"/>
        <end position="892"/>
    </location>
</feature>
<dbReference type="AlphaFoldDB" id="A0A8H5ZXL5"/>
<evidence type="ECO:0000313" key="3">
    <source>
        <dbReference type="EMBL" id="KAF5856160.1"/>
    </source>
</evidence>
<evidence type="ECO:0000313" key="4">
    <source>
        <dbReference type="Proteomes" id="UP000541154"/>
    </source>
</evidence>
<accession>A0A8H5ZXL5</accession>